<evidence type="ECO:0000256" key="1">
    <source>
        <dbReference type="SAM" id="MobiDB-lite"/>
    </source>
</evidence>
<feature type="compositionally biased region" description="Basic residues" evidence="1">
    <location>
        <begin position="107"/>
        <end position="117"/>
    </location>
</feature>
<organism evidence="2">
    <name type="scientific">Albugo laibachii Nc14</name>
    <dbReference type="NCBI Taxonomy" id="890382"/>
    <lineage>
        <taxon>Eukaryota</taxon>
        <taxon>Sar</taxon>
        <taxon>Stramenopiles</taxon>
        <taxon>Oomycota</taxon>
        <taxon>Peronosporomycetes</taxon>
        <taxon>Albuginales</taxon>
        <taxon>Albuginaceae</taxon>
        <taxon>Albugo</taxon>
    </lineage>
</organism>
<reference evidence="2" key="1">
    <citation type="journal article" date="2011" name="PLoS Biol.">
        <title>Gene gain and loss during evolution of obligate parasitism in the white rust pathogen of Arabidopsis thaliana.</title>
        <authorList>
            <person name="Kemen E."/>
            <person name="Gardiner A."/>
            <person name="Schultz-Larsen T."/>
            <person name="Kemen A.C."/>
            <person name="Balmuth A.L."/>
            <person name="Robert-Seilaniantz A."/>
            <person name="Bailey K."/>
            <person name="Holub E."/>
            <person name="Studholme D.J."/>
            <person name="Maclean D."/>
            <person name="Jones J.D."/>
        </authorList>
    </citation>
    <scope>NUCLEOTIDE SEQUENCE</scope>
</reference>
<name>F0W2M7_9STRA</name>
<dbReference type="EMBL" id="FR824055">
    <property type="protein sequence ID" value="CCA15313.1"/>
    <property type="molecule type" value="Genomic_DNA"/>
</dbReference>
<proteinExistence type="predicted"/>
<dbReference type="AlphaFoldDB" id="F0W2M7"/>
<feature type="region of interest" description="Disordered" evidence="1">
    <location>
        <begin position="665"/>
        <end position="698"/>
    </location>
</feature>
<protein>
    <submittedName>
        <fullName evidence="2">Uncharacterized protein AlNc14C10G1274</fullName>
    </submittedName>
</protein>
<gene>
    <name evidence="2" type="primary">AlNc14C10G1274</name>
    <name evidence="2" type="ORF">ALNC14_014560</name>
</gene>
<evidence type="ECO:0000313" key="2">
    <source>
        <dbReference type="EMBL" id="CCA15313.1"/>
    </source>
</evidence>
<reference evidence="2" key="2">
    <citation type="submission" date="2011-02" db="EMBL/GenBank/DDBJ databases">
        <authorList>
            <person name="MacLean D."/>
        </authorList>
    </citation>
    <scope>NUCLEOTIDE SEQUENCE</scope>
</reference>
<dbReference type="HOGENOM" id="CLU_395066_0_0_1"/>
<accession>F0W2M7</accession>
<feature type="compositionally biased region" description="Basic and acidic residues" evidence="1">
    <location>
        <begin position="127"/>
        <end position="137"/>
    </location>
</feature>
<feature type="region of interest" description="Disordered" evidence="1">
    <location>
        <begin position="107"/>
        <end position="137"/>
    </location>
</feature>
<sequence length="698" mass="80208">MVQSTYRMIEMYKFECRLPPSFLHSFIYILQCYMRIDGLRTITSNQEEVQKEANHHKSIANIRTAYQEWLNKLYICTSSKLPAARRRKKSIESAQVDEILRLRRQPSKKTSTKKILKHAMAPTSSSRNRDVRDRRAPSDKDVEIYLTVTDSMRAIHQQATNRRLQALVDEADCATYTYESPLFPATRFFQAIVDHLLSSNSRNAEPSSFDVEIPSFGVDIPPTLIRLQKNDGVAFVRSTNHTDSLAITLFKRREDMDIQRDDILQSLCGHNAPNRLAVVRNVGLSNRKRLRMLRSLEEVKASMIMLWDSESEDNPVMIQKFIACKGRKHFQQDVTDHSKQSIQKSSENDWFARPVYRFKEGSTIVWIIRNSSSAMNASVESSACQIVKCTARNAWLEPRHIVETVAHRLEDLLALDFATLSMDLIQDSEGKWWFLQVQAFQLQLERSTKQSLTRTNSAPERFSPSLCRCDGRFCQEPASDEEDSVLDDSFISRPLLRKELISCHFFQDYSTLHPDNDTHEFSAALEWFWRTKVSKKDRCRLYEAVLLCKNCMVKYLSLQQQLASVLDRVGQPLHKSRSQAHHDSQNRSNRRRNERPTVLPRLSSSHSTACHIESPDAGKLSDEDIVYPQSRAEIDVLVKKADEIYMGIGSRLQTLTLGLPPSWPNDTQMAGMRKKQTGPSLSLKPLPNTTQRKSGSDM</sequence>
<feature type="region of interest" description="Disordered" evidence="1">
    <location>
        <begin position="574"/>
        <end position="616"/>
    </location>
</feature>
<feature type="compositionally biased region" description="Polar residues" evidence="1">
    <location>
        <begin position="687"/>
        <end position="698"/>
    </location>
</feature>